<dbReference type="EMBL" id="LAYJ01000112">
    <property type="protein sequence ID" value="KKI50420.1"/>
    <property type="molecule type" value="Genomic_DNA"/>
</dbReference>
<dbReference type="SUPFAM" id="SSF52540">
    <property type="entry name" value="P-loop containing nucleoside triphosphate hydrolases"/>
    <property type="match status" value="2"/>
</dbReference>
<keyword evidence="5" id="KW-0547">Nucleotide-binding</keyword>
<protein>
    <submittedName>
        <fullName evidence="10">Ribose ABC transport system, ATP-binding protein RbsA</fullName>
    </submittedName>
</protein>
<dbReference type="AlphaFoldDB" id="A0A0M2NJJ3"/>
<dbReference type="Pfam" id="PF00005">
    <property type="entry name" value="ABC_tran"/>
    <property type="match status" value="2"/>
</dbReference>
<evidence type="ECO:0000256" key="6">
    <source>
        <dbReference type="ARBA" id="ARBA00022840"/>
    </source>
</evidence>
<organism evidence="10 11">
    <name type="scientific">Christensenella hongkongensis</name>
    <dbReference type="NCBI Taxonomy" id="270498"/>
    <lineage>
        <taxon>Bacteria</taxon>
        <taxon>Bacillati</taxon>
        <taxon>Bacillota</taxon>
        <taxon>Clostridia</taxon>
        <taxon>Christensenellales</taxon>
        <taxon>Christensenellaceae</taxon>
        <taxon>Christensenella</taxon>
    </lineage>
</organism>
<keyword evidence="8" id="KW-0472">Membrane</keyword>
<dbReference type="Proteomes" id="UP000034076">
    <property type="component" value="Unassembled WGS sequence"/>
</dbReference>
<keyword evidence="3" id="KW-0762">Sugar transport</keyword>
<dbReference type="InterPro" id="IPR003593">
    <property type="entry name" value="AAA+_ATPase"/>
</dbReference>
<dbReference type="RefSeq" id="WP_046444264.1">
    <property type="nucleotide sequence ID" value="NZ_LAYJ01000112.1"/>
</dbReference>
<keyword evidence="6 10" id="KW-0067">ATP-binding</keyword>
<keyword evidence="11" id="KW-1185">Reference proteome</keyword>
<dbReference type="GO" id="GO:0016887">
    <property type="term" value="F:ATP hydrolysis activity"/>
    <property type="evidence" value="ECO:0007669"/>
    <property type="project" value="InterPro"/>
</dbReference>
<evidence type="ECO:0000256" key="2">
    <source>
        <dbReference type="ARBA" id="ARBA00022475"/>
    </source>
</evidence>
<dbReference type="CDD" id="cd03215">
    <property type="entry name" value="ABC_Carb_Monos_II"/>
    <property type="match status" value="1"/>
</dbReference>
<evidence type="ECO:0000256" key="8">
    <source>
        <dbReference type="ARBA" id="ARBA00023136"/>
    </source>
</evidence>
<dbReference type="PROSITE" id="PS00211">
    <property type="entry name" value="ABC_TRANSPORTER_1"/>
    <property type="match status" value="1"/>
</dbReference>
<evidence type="ECO:0000256" key="7">
    <source>
        <dbReference type="ARBA" id="ARBA00022967"/>
    </source>
</evidence>
<dbReference type="PANTHER" id="PTHR43790">
    <property type="entry name" value="CARBOHYDRATE TRANSPORT ATP-BINDING PROTEIN MG119-RELATED"/>
    <property type="match status" value="1"/>
</dbReference>
<feature type="domain" description="ABC transporter" evidence="9">
    <location>
        <begin position="9"/>
        <end position="506"/>
    </location>
</feature>
<dbReference type="GO" id="GO:0005524">
    <property type="term" value="F:ATP binding"/>
    <property type="evidence" value="ECO:0007669"/>
    <property type="project" value="UniProtKB-KW"/>
</dbReference>
<dbReference type="OrthoDB" id="9766104at2"/>
<proteinExistence type="predicted"/>
<dbReference type="SMART" id="SM00382">
    <property type="entry name" value="AAA"/>
    <property type="match status" value="2"/>
</dbReference>
<reference evidence="10 11" key="1">
    <citation type="submission" date="2015-04" db="EMBL/GenBank/DDBJ databases">
        <title>Draft genome sequence of bacteremic isolate Catabacter hongkongensis type strain HKU16T.</title>
        <authorList>
            <person name="Lau S.K."/>
            <person name="Teng J.L."/>
            <person name="Huang Y."/>
            <person name="Curreem S.O."/>
            <person name="Tsui S.K."/>
            <person name="Woo P.C."/>
        </authorList>
    </citation>
    <scope>NUCLEOTIDE SEQUENCE [LARGE SCALE GENOMIC DNA]</scope>
    <source>
        <strain evidence="10 11">HKU16</strain>
    </source>
</reference>
<evidence type="ECO:0000259" key="9">
    <source>
        <dbReference type="PROSITE" id="PS50893"/>
    </source>
</evidence>
<keyword evidence="7" id="KW-1278">Translocase</keyword>
<keyword evidence="2" id="KW-1003">Cell membrane</keyword>
<comment type="caution">
    <text evidence="10">The sequence shown here is derived from an EMBL/GenBank/DDBJ whole genome shotgun (WGS) entry which is preliminary data.</text>
</comment>
<dbReference type="Gene3D" id="3.40.50.300">
    <property type="entry name" value="P-loop containing nucleotide triphosphate hydrolases"/>
    <property type="match status" value="2"/>
</dbReference>
<evidence type="ECO:0000313" key="11">
    <source>
        <dbReference type="Proteomes" id="UP000034076"/>
    </source>
</evidence>
<gene>
    <name evidence="10" type="ORF">CHK_2483</name>
</gene>
<keyword evidence="4" id="KW-0677">Repeat</keyword>
<evidence type="ECO:0000256" key="3">
    <source>
        <dbReference type="ARBA" id="ARBA00022597"/>
    </source>
</evidence>
<dbReference type="PROSITE" id="PS50893">
    <property type="entry name" value="ABC_TRANSPORTER_2"/>
    <property type="match status" value="1"/>
</dbReference>
<accession>A0A0M2NJJ3</accession>
<evidence type="ECO:0000256" key="5">
    <source>
        <dbReference type="ARBA" id="ARBA00022741"/>
    </source>
</evidence>
<dbReference type="InterPro" id="IPR003439">
    <property type="entry name" value="ABC_transporter-like_ATP-bd"/>
</dbReference>
<evidence type="ECO:0000256" key="1">
    <source>
        <dbReference type="ARBA" id="ARBA00022448"/>
    </source>
</evidence>
<dbReference type="InterPro" id="IPR017871">
    <property type="entry name" value="ABC_transporter-like_CS"/>
</dbReference>
<dbReference type="CDD" id="cd03216">
    <property type="entry name" value="ABC_Carb_Monos_I"/>
    <property type="match status" value="1"/>
</dbReference>
<dbReference type="InterPro" id="IPR050107">
    <property type="entry name" value="ABC_carbohydrate_import_ATPase"/>
</dbReference>
<name>A0A0M2NJJ3_9FIRM</name>
<sequence length="508" mass="55731">MRDDNSVFIEMTGITKRFPGVVALDDVSLTVKKGEVVALVGENGAGKSTLMKMLSGLYHPDEGEIRVNGEIVKITDPKCAQGLGISTIFQEPSLAPHLNAVQNVYLGRETQKGLIGNAIKRLDEKTMTVETQKLYAEFFPTVEDVLVPVSRLGALKNRVIEIVKALSISCSLVIMDEPTAALAEHERQVLFDFVHMLKKQGIAVIYITHHLRELFGLVDRIVVMRDGKNVAEVGPEDTDIDDLVARMVGRTITNYIVKETVAIGEQVLGVEGLTRRGVIEDINLHVKKGEIVGLAGLAGAGRTETVRAIVGADRVTTGTIRINGKKCKIKTPKDAIAQGIGMLPENRKLQGALIEQDIKDNITLANLKEVLAGKFVIRKNKEIRTAEEYVKRLGVKTPSIYQKVKSLSGGNQQKVILAKWMFTKPQVLIFDEPTQGIDVGAKHEIYSLIADFVKEGGGILLVSSELPELMGLADRIYVMHQGRIVHEFTREEATEENITLYASGGHES</sequence>
<dbReference type="InterPro" id="IPR027417">
    <property type="entry name" value="P-loop_NTPase"/>
</dbReference>
<dbReference type="PANTHER" id="PTHR43790:SF3">
    <property type="entry name" value="D-ALLOSE IMPORT ATP-BINDING PROTEIN ALSA-RELATED"/>
    <property type="match status" value="1"/>
</dbReference>
<dbReference type="PATRIC" id="fig|270498.16.peg.2233"/>
<keyword evidence="1" id="KW-0813">Transport</keyword>
<dbReference type="STRING" id="270498.CHK_2483"/>
<evidence type="ECO:0000256" key="4">
    <source>
        <dbReference type="ARBA" id="ARBA00022737"/>
    </source>
</evidence>
<evidence type="ECO:0000313" key="10">
    <source>
        <dbReference type="EMBL" id="KKI50420.1"/>
    </source>
</evidence>